<evidence type="ECO:0000313" key="2">
    <source>
        <dbReference type="EMBL" id="TDN53693.1"/>
    </source>
</evidence>
<dbReference type="Gene3D" id="3.40.50.300">
    <property type="entry name" value="P-loop containing nucleotide triphosphate hydrolases"/>
    <property type="match status" value="1"/>
</dbReference>
<dbReference type="EMBL" id="SNVV01000004">
    <property type="protein sequence ID" value="TDN53693.1"/>
    <property type="molecule type" value="Genomic_DNA"/>
</dbReference>
<keyword evidence="3" id="KW-1185">Reference proteome</keyword>
<dbReference type="InterPro" id="IPR051943">
    <property type="entry name" value="TRAFAC_Dynamin-like_GTPase"/>
</dbReference>
<accession>A0A4R6E6Z4</accession>
<evidence type="ECO:0000259" key="1">
    <source>
        <dbReference type="Pfam" id="PF00350"/>
    </source>
</evidence>
<proteinExistence type="predicted"/>
<dbReference type="AlphaFoldDB" id="A0A4R6E6Z4"/>
<sequence length="662" mass="73960">MVEQNGKLIEEFSAYGRWRGAVADEVGRLRAWLTRNEVGDAQADLRLQYVLERLRDDKLSVAFIAEFSRGKSELINAIFFSDYGDRILPSSAGRTTMCPTELQWSAGATPELRLLPIASRALQAPVSELKRFPDEWVVTPLKADSAAELQVALARVGETLRVPAEEARRFGFDIDPAGEQGLAPEADGLVEIPSWRHAVIQFPHPLLEQGLVVLDTPGLNAIGAEPELTLSMLPNAHAVLFILAADTGVTQSDLAVWREYVQGGQERKKGRLVVLNKIDGLWDGLREEAQIEAEISRQVESVASTLGVGEDRVFPVSAQKGLVARVNGDAELLARSRLPALERALADDLLPTRQEIVGESTLSETDELVRQTRGLLEARLAGLREQLQELTDLRGKNQSVIEYMMRKIRAEKDEFEQGLQKYYAVRSVFSNLTNNLLANLGMDALRDETRRTREAMLEASFTRGLKEAMEGFFSHLRGNLRRSTTEIAEITSMLDAMYKRFSVEHGLTLNPPEPFSTLRYERELDRLEKAFNRQINTALILVTTEKHTLTQKFFETVALQARRTFEVANRDVEQWLRAVMSPLETQVREYQIQLKRRLESVKRIHQATDTLEERVEELQQQELALLGLVSELSGLDEAIHRALGLTHAAAGAAAGGGIIQAA</sequence>
<dbReference type="InterPro" id="IPR045063">
    <property type="entry name" value="Dynamin_N"/>
</dbReference>
<dbReference type="InterPro" id="IPR027417">
    <property type="entry name" value="P-loop_NTPase"/>
</dbReference>
<name>A0A4R6E6Z4_9RHOO</name>
<dbReference type="Pfam" id="PF00350">
    <property type="entry name" value="Dynamin_N"/>
    <property type="match status" value="1"/>
</dbReference>
<gene>
    <name evidence="2" type="ORF">C7389_10446</name>
</gene>
<comment type="caution">
    <text evidence="2">The sequence shown here is derived from an EMBL/GenBank/DDBJ whole genome shotgun (WGS) entry which is preliminary data.</text>
</comment>
<dbReference type="PANTHER" id="PTHR43681:SF1">
    <property type="entry name" value="SARCALUMENIN"/>
    <property type="match status" value="1"/>
</dbReference>
<dbReference type="OrthoDB" id="5295100at2"/>
<organism evidence="2 3">
    <name type="scientific">Azoarcus indigens</name>
    <dbReference type="NCBI Taxonomy" id="29545"/>
    <lineage>
        <taxon>Bacteria</taxon>
        <taxon>Pseudomonadati</taxon>
        <taxon>Pseudomonadota</taxon>
        <taxon>Betaproteobacteria</taxon>
        <taxon>Rhodocyclales</taxon>
        <taxon>Zoogloeaceae</taxon>
        <taxon>Azoarcus</taxon>
    </lineage>
</organism>
<dbReference type="RefSeq" id="WP_133589421.1">
    <property type="nucleotide sequence ID" value="NZ_SNVV01000004.1"/>
</dbReference>
<feature type="domain" description="Dynamin N-terminal" evidence="1">
    <location>
        <begin position="61"/>
        <end position="277"/>
    </location>
</feature>
<protein>
    <submittedName>
        <fullName evidence="2">Dynamin family protein</fullName>
    </submittedName>
</protein>
<evidence type="ECO:0000313" key="3">
    <source>
        <dbReference type="Proteomes" id="UP000295129"/>
    </source>
</evidence>
<dbReference type="Proteomes" id="UP000295129">
    <property type="component" value="Unassembled WGS sequence"/>
</dbReference>
<reference evidence="2 3" key="1">
    <citation type="submission" date="2019-03" db="EMBL/GenBank/DDBJ databases">
        <title>Genomic Encyclopedia of Type Strains, Phase IV (KMG-IV): sequencing the most valuable type-strain genomes for metagenomic binning, comparative biology and taxonomic classification.</title>
        <authorList>
            <person name="Goeker M."/>
        </authorList>
    </citation>
    <scope>NUCLEOTIDE SEQUENCE [LARGE SCALE GENOMIC DNA]</scope>
    <source>
        <strain evidence="2 3">DSM 12121</strain>
    </source>
</reference>
<dbReference type="SUPFAM" id="SSF52540">
    <property type="entry name" value="P-loop containing nucleoside triphosphate hydrolases"/>
    <property type="match status" value="1"/>
</dbReference>
<dbReference type="PANTHER" id="PTHR43681">
    <property type="entry name" value="TRANSMEMBRANE GTPASE FZO"/>
    <property type="match status" value="1"/>
</dbReference>